<organism evidence="1 2">
    <name type="scientific">Chryseobacterium taeanense</name>
    <dbReference type="NCBI Taxonomy" id="311334"/>
    <lineage>
        <taxon>Bacteria</taxon>
        <taxon>Pseudomonadati</taxon>
        <taxon>Bacteroidota</taxon>
        <taxon>Flavobacteriia</taxon>
        <taxon>Flavobacteriales</taxon>
        <taxon>Weeksellaceae</taxon>
        <taxon>Chryseobacterium group</taxon>
        <taxon>Chryseobacterium</taxon>
    </lineage>
</organism>
<dbReference type="Proteomes" id="UP000198869">
    <property type="component" value="Unassembled WGS sequence"/>
</dbReference>
<dbReference type="AlphaFoldDB" id="A0A1G8LUP6"/>
<dbReference type="OrthoDB" id="1332052at2"/>
<keyword evidence="2" id="KW-1185">Reference proteome</keyword>
<reference evidence="2" key="1">
    <citation type="submission" date="2016-10" db="EMBL/GenBank/DDBJ databases">
        <authorList>
            <person name="Varghese N."/>
            <person name="Submissions S."/>
        </authorList>
    </citation>
    <scope>NUCLEOTIDE SEQUENCE [LARGE SCALE GENOMIC DNA]</scope>
    <source>
        <strain evidence="2">DSM 17071</strain>
    </source>
</reference>
<name>A0A1G8LUP6_9FLAO</name>
<protein>
    <submittedName>
        <fullName evidence="1">Uncharacterized protein</fullName>
    </submittedName>
</protein>
<accession>A0A1G8LUP6</accession>
<sequence>MKKELMKHQWDFILYEENGVKTFNIAFYNSLLIMDLNNGAFQRKDIRLFQETQWRFPNAVLSKIE</sequence>
<proteinExistence type="predicted"/>
<evidence type="ECO:0000313" key="2">
    <source>
        <dbReference type="Proteomes" id="UP000198869"/>
    </source>
</evidence>
<dbReference type="RefSeq" id="WP_089859879.1">
    <property type="nucleotide sequence ID" value="NZ_FNDW01000010.1"/>
</dbReference>
<dbReference type="EMBL" id="FNDW01000010">
    <property type="protein sequence ID" value="SDI59424.1"/>
    <property type="molecule type" value="Genomic_DNA"/>
</dbReference>
<gene>
    <name evidence="1" type="ORF">SAMN05421846_11065</name>
</gene>
<evidence type="ECO:0000313" key="1">
    <source>
        <dbReference type="EMBL" id="SDI59424.1"/>
    </source>
</evidence>